<organism evidence="2 3">
    <name type="scientific">Papaver atlanticum</name>
    <dbReference type="NCBI Taxonomy" id="357466"/>
    <lineage>
        <taxon>Eukaryota</taxon>
        <taxon>Viridiplantae</taxon>
        <taxon>Streptophyta</taxon>
        <taxon>Embryophyta</taxon>
        <taxon>Tracheophyta</taxon>
        <taxon>Spermatophyta</taxon>
        <taxon>Magnoliopsida</taxon>
        <taxon>Ranunculales</taxon>
        <taxon>Papaveraceae</taxon>
        <taxon>Papaveroideae</taxon>
        <taxon>Papaver</taxon>
    </lineage>
</organism>
<dbReference type="PANTHER" id="PTHR45089">
    <property type="entry name" value="DNAJ HEAT SHOCK AMINO-TERMINAL DOMAIN PROTEIN-RELATED"/>
    <property type="match status" value="1"/>
</dbReference>
<dbReference type="PANTHER" id="PTHR45089:SF57">
    <property type="entry name" value="DNAJ HEAT SHOCK N-TERMINAL DOMAIN-CONTAINING PROTEIN"/>
    <property type="match status" value="1"/>
</dbReference>
<dbReference type="EMBL" id="JAJJMB010000061">
    <property type="protein sequence ID" value="KAI3963348.1"/>
    <property type="molecule type" value="Genomic_DNA"/>
</dbReference>
<dbReference type="AlphaFoldDB" id="A0AAD4TIC7"/>
<dbReference type="InterPro" id="IPR024593">
    <property type="entry name" value="DUF3444"/>
</dbReference>
<dbReference type="Pfam" id="PF11926">
    <property type="entry name" value="DUF3444"/>
    <property type="match status" value="3"/>
</dbReference>
<dbReference type="Proteomes" id="UP001202328">
    <property type="component" value="Unassembled WGS sequence"/>
</dbReference>
<protein>
    <recommendedName>
        <fullName evidence="1">DUF3444 domain-containing protein</fullName>
    </recommendedName>
</protein>
<gene>
    <name evidence="2" type="ORF">MKW98_022770</name>
</gene>
<accession>A0AAD4TIC7</accession>
<feature type="domain" description="DUF3444" evidence="1">
    <location>
        <begin position="624"/>
        <end position="738"/>
    </location>
</feature>
<sequence>MNSEQQPKEEPKVKTWPESGGDCEPMLWTTCPFCNLWFLDYRDVVNTELICTNCNKSFVAYDADAEVTPKEDKNCLSQEACDIHGKKVVLDCKINKVSSTMKLQGTIERMENLLGVEGKAKSSVKEEAGSGMKKGKDSTGCLEIANVTIANDDVADEFKEIRQTALTDDSTSEGPITASETELAASGLKAESVSEILDIPAADFHDFDLSKTEECFRVGDLWATYDNEDGMPRFYAFIDKVESPNFKVEITWLDPVSEDHDVRAWIRKGLPIACGKFKENKKSATSDVGKFSHKVSWEMGSITQDIFNIYPKKGEIWALFKWNNNWNSDVGNHRTYKYEYAEVLSDYNKESGVSVGYLVKMEGFVSLFKPRKNCGVGSFQVLPNELLRFSHMVPSFRTTGNERKDVPEGYFELDPASLPSTLDEISSSDDVKASVETINATTNGNLDEVSHLVDVNVSTESVNGIANGNFDEVFDPVDVKVNAVTINATTASCRSEEREDSYSPKKRKYLEDKVTADGGNSKGRGCFAKSLCEDNKKKRSEESAPFSLDKNSCGSDGTNEALKFGADAKEMGADGLEFRRQNFVTFENDRSHDKFQVGQIWALNSELDGLPKHYAQINSLGRHIISDNASFSHLPVGVSTNKKNMYDIYPKKGEVWALYRNCKSDWTCSDLKNCEYDMVEVQMVYDCWIIVMISEQVTGFKTVFRAKTEAGFNSTVGVPWIELFRFSHQVPAFQLTEAKYGGLRGCLELDPKSMPACLFSTN</sequence>
<reference evidence="2" key="1">
    <citation type="submission" date="2022-04" db="EMBL/GenBank/DDBJ databases">
        <title>A functionally conserved STORR gene fusion in Papaver species that diverged 16.8 million years ago.</title>
        <authorList>
            <person name="Catania T."/>
        </authorList>
    </citation>
    <scope>NUCLEOTIDE SEQUENCE</scope>
    <source>
        <strain evidence="2">S-188037</strain>
    </source>
</reference>
<evidence type="ECO:0000313" key="3">
    <source>
        <dbReference type="Proteomes" id="UP001202328"/>
    </source>
</evidence>
<comment type="caution">
    <text evidence="2">The sequence shown here is derived from an EMBL/GenBank/DDBJ whole genome shotgun (WGS) entry which is preliminary data.</text>
</comment>
<feature type="domain" description="DUF3444" evidence="1">
    <location>
        <begin position="195"/>
        <end position="402"/>
    </location>
</feature>
<keyword evidence="3" id="KW-1185">Reference proteome</keyword>
<evidence type="ECO:0000313" key="2">
    <source>
        <dbReference type="EMBL" id="KAI3963348.1"/>
    </source>
</evidence>
<evidence type="ECO:0000259" key="1">
    <source>
        <dbReference type="Pfam" id="PF11926"/>
    </source>
</evidence>
<proteinExistence type="predicted"/>
<name>A0AAD4TIC7_9MAGN</name>
<feature type="domain" description="DUF3444" evidence="1">
    <location>
        <begin position="577"/>
        <end position="619"/>
    </location>
</feature>